<evidence type="ECO:0000256" key="7">
    <source>
        <dbReference type="ARBA" id="ARBA00022737"/>
    </source>
</evidence>
<dbReference type="SMART" id="SM00220">
    <property type="entry name" value="S_TKc"/>
    <property type="match status" value="1"/>
</dbReference>
<evidence type="ECO:0000256" key="9">
    <source>
        <dbReference type="ARBA" id="ARBA00022777"/>
    </source>
</evidence>
<reference evidence="17" key="2">
    <citation type="submission" date="2023-06" db="EMBL/GenBank/DDBJ databases">
        <authorList>
            <person name="Ma L."/>
            <person name="Liu K.-W."/>
            <person name="Li Z."/>
            <person name="Hsiao Y.-Y."/>
            <person name="Qi Y."/>
            <person name="Fu T."/>
            <person name="Tang G."/>
            <person name="Zhang D."/>
            <person name="Sun W.-H."/>
            <person name="Liu D.-K."/>
            <person name="Li Y."/>
            <person name="Chen G.-Z."/>
            <person name="Liu X.-D."/>
            <person name="Liao X.-Y."/>
            <person name="Jiang Y.-T."/>
            <person name="Yu X."/>
            <person name="Hao Y."/>
            <person name="Huang J."/>
            <person name="Zhao X.-W."/>
            <person name="Ke S."/>
            <person name="Chen Y.-Y."/>
            <person name="Wu W.-L."/>
            <person name="Hsu J.-L."/>
            <person name="Lin Y.-F."/>
            <person name="Huang M.-D."/>
            <person name="Li C.-Y."/>
            <person name="Huang L."/>
            <person name="Wang Z.-W."/>
            <person name="Zhao X."/>
            <person name="Zhong W.-Y."/>
            <person name="Peng D.-H."/>
            <person name="Ahmad S."/>
            <person name="Lan S."/>
            <person name="Zhang J.-S."/>
            <person name="Tsai W.-C."/>
            <person name="Van De Peer Y."/>
            <person name="Liu Z.-J."/>
        </authorList>
    </citation>
    <scope>NUCLEOTIDE SEQUENCE</scope>
    <source>
        <strain evidence="17">CP</strain>
        <tissue evidence="17">Leaves</tissue>
    </source>
</reference>
<dbReference type="SUPFAM" id="SSF56112">
    <property type="entry name" value="Protein kinase-like (PK-like)"/>
    <property type="match status" value="1"/>
</dbReference>
<feature type="compositionally biased region" description="Polar residues" evidence="15">
    <location>
        <begin position="390"/>
        <end position="401"/>
    </location>
</feature>
<keyword evidence="11" id="KW-1133">Transmembrane helix</keyword>
<evidence type="ECO:0000313" key="18">
    <source>
        <dbReference type="Proteomes" id="UP001180020"/>
    </source>
</evidence>
<dbReference type="GO" id="GO:0016020">
    <property type="term" value="C:membrane"/>
    <property type="evidence" value="ECO:0007669"/>
    <property type="project" value="UniProtKB-SubCell"/>
</dbReference>
<evidence type="ECO:0000256" key="4">
    <source>
        <dbReference type="ARBA" id="ARBA00022679"/>
    </source>
</evidence>
<dbReference type="AlphaFoldDB" id="A0AAV9C876"/>
<dbReference type="InterPro" id="IPR011009">
    <property type="entry name" value="Kinase-like_dom_sf"/>
</dbReference>
<feature type="region of interest" description="Disordered" evidence="15">
    <location>
        <begin position="366"/>
        <end position="401"/>
    </location>
</feature>
<feature type="domain" description="Protein kinase" evidence="16">
    <location>
        <begin position="67"/>
        <end position="343"/>
    </location>
</feature>
<dbReference type="CDD" id="cd14066">
    <property type="entry name" value="STKc_IRAK"/>
    <property type="match status" value="1"/>
</dbReference>
<dbReference type="InterPro" id="IPR052059">
    <property type="entry name" value="CR_Ser/Thr_kinase"/>
</dbReference>
<accession>A0AAV9C876</accession>
<evidence type="ECO:0000256" key="13">
    <source>
        <dbReference type="ARBA" id="ARBA00023170"/>
    </source>
</evidence>
<comment type="caution">
    <text evidence="17">The sequence shown here is derived from an EMBL/GenBank/DDBJ whole genome shotgun (WGS) entry which is preliminary data.</text>
</comment>
<keyword evidence="9 17" id="KW-0418">Kinase</keyword>
<dbReference type="FunFam" id="1.10.510.10:FF:000044">
    <property type="entry name" value="Putative LRR receptor-like serine/threonine-protein kinase"/>
    <property type="match status" value="1"/>
</dbReference>
<evidence type="ECO:0000256" key="15">
    <source>
        <dbReference type="SAM" id="MobiDB-lite"/>
    </source>
</evidence>
<evidence type="ECO:0000256" key="3">
    <source>
        <dbReference type="ARBA" id="ARBA00022553"/>
    </source>
</evidence>
<dbReference type="Gene3D" id="1.10.510.10">
    <property type="entry name" value="Transferase(Phosphotransferase) domain 1"/>
    <property type="match status" value="1"/>
</dbReference>
<reference evidence="17" key="1">
    <citation type="journal article" date="2023" name="Nat. Commun.">
        <title>Diploid and tetraploid genomes of Acorus and the evolution of monocots.</title>
        <authorList>
            <person name="Ma L."/>
            <person name="Liu K.W."/>
            <person name="Li Z."/>
            <person name="Hsiao Y.Y."/>
            <person name="Qi Y."/>
            <person name="Fu T."/>
            <person name="Tang G.D."/>
            <person name="Zhang D."/>
            <person name="Sun W.H."/>
            <person name="Liu D.K."/>
            <person name="Li Y."/>
            <person name="Chen G.Z."/>
            <person name="Liu X.D."/>
            <person name="Liao X.Y."/>
            <person name="Jiang Y.T."/>
            <person name="Yu X."/>
            <person name="Hao Y."/>
            <person name="Huang J."/>
            <person name="Zhao X.W."/>
            <person name="Ke S."/>
            <person name="Chen Y.Y."/>
            <person name="Wu W.L."/>
            <person name="Hsu J.L."/>
            <person name="Lin Y.F."/>
            <person name="Huang M.D."/>
            <person name="Li C.Y."/>
            <person name="Huang L."/>
            <person name="Wang Z.W."/>
            <person name="Zhao X."/>
            <person name="Zhong W.Y."/>
            <person name="Peng D.H."/>
            <person name="Ahmad S."/>
            <person name="Lan S."/>
            <person name="Zhang J.S."/>
            <person name="Tsai W.C."/>
            <person name="Van de Peer Y."/>
            <person name="Liu Z.J."/>
        </authorList>
    </citation>
    <scope>NUCLEOTIDE SEQUENCE</scope>
    <source>
        <strain evidence="17">CP</strain>
    </source>
</reference>
<evidence type="ECO:0000313" key="17">
    <source>
        <dbReference type="EMBL" id="KAK1284452.1"/>
    </source>
</evidence>
<evidence type="ECO:0000256" key="1">
    <source>
        <dbReference type="ARBA" id="ARBA00004167"/>
    </source>
</evidence>
<comment type="subcellular location">
    <subcellularLocation>
        <location evidence="1">Membrane</location>
        <topology evidence="1">Single-pass membrane protein</topology>
    </subcellularLocation>
</comment>
<keyword evidence="5" id="KW-0812">Transmembrane</keyword>
<keyword evidence="13 17" id="KW-0675">Receptor</keyword>
<dbReference type="Proteomes" id="UP001180020">
    <property type="component" value="Unassembled WGS sequence"/>
</dbReference>
<keyword evidence="8" id="KW-0547">Nucleotide-binding</keyword>
<keyword evidence="6" id="KW-0732">Signal</keyword>
<evidence type="ECO:0000256" key="8">
    <source>
        <dbReference type="ARBA" id="ARBA00022741"/>
    </source>
</evidence>
<keyword evidence="3" id="KW-0597">Phosphoprotein</keyword>
<dbReference type="EMBL" id="JAUJYO010000021">
    <property type="protein sequence ID" value="KAK1284452.1"/>
    <property type="molecule type" value="Genomic_DNA"/>
</dbReference>
<evidence type="ECO:0000256" key="14">
    <source>
        <dbReference type="ARBA" id="ARBA00023180"/>
    </source>
</evidence>
<dbReference type="Gene3D" id="3.30.200.20">
    <property type="entry name" value="Phosphorylase Kinase, domain 1"/>
    <property type="match status" value="1"/>
</dbReference>
<dbReference type="GO" id="GO:0005524">
    <property type="term" value="F:ATP binding"/>
    <property type="evidence" value="ECO:0007669"/>
    <property type="project" value="UniProtKB-KW"/>
</dbReference>
<dbReference type="PANTHER" id="PTHR47973">
    <property type="entry name" value="CYSTEINE-RICH RECEPTOR-LIKE PROTEIN KINASE 3"/>
    <property type="match status" value="1"/>
</dbReference>
<organism evidence="17 18">
    <name type="scientific">Acorus calamus</name>
    <name type="common">Sweet flag</name>
    <dbReference type="NCBI Taxonomy" id="4465"/>
    <lineage>
        <taxon>Eukaryota</taxon>
        <taxon>Viridiplantae</taxon>
        <taxon>Streptophyta</taxon>
        <taxon>Embryophyta</taxon>
        <taxon>Tracheophyta</taxon>
        <taxon>Spermatophyta</taxon>
        <taxon>Magnoliopsida</taxon>
        <taxon>Liliopsida</taxon>
        <taxon>Acoraceae</taxon>
        <taxon>Acorus</taxon>
    </lineage>
</organism>
<evidence type="ECO:0000256" key="6">
    <source>
        <dbReference type="ARBA" id="ARBA00022729"/>
    </source>
</evidence>
<keyword evidence="14" id="KW-0325">Glycoprotein</keyword>
<evidence type="ECO:0000256" key="10">
    <source>
        <dbReference type="ARBA" id="ARBA00022840"/>
    </source>
</evidence>
<keyword evidence="7" id="KW-0677">Repeat</keyword>
<dbReference type="GO" id="GO:0004674">
    <property type="term" value="F:protein serine/threonine kinase activity"/>
    <property type="evidence" value="ECO:0007669"/>
    <property type="project" value="UniProtKB-KW"/>
</dbReference>
<keyword evidence="12" id="KW-0472">Membrane</keyword>
<evidence type="ECO:0000256" key="2">
    <source>
        <dbReference type="ARBA" id="ARBA00022527"/>
    </source>
</evidence>
<evidence type="ECO:0000256" key="11">
    <source>
        <dbReference type="ARBA" id="ARBA00022989"/>
    </source>
</evidence>
<keyword evidence="2" id="KW-0723">Serine/threonine-protein kinase</keyword>
<keyword evidence="4" id="KW-0808">Transferase</keyword>
<dbReference type="InterPro" id="IPR000719">
    <property type="entry name" value="Prot_kinase_dom"/>
</dbReference>
<keyword evidence="18" id="KW-1185">Reference proteome</keyword>
<protein>
    <submittedName>
        <fullName evidence="17">LRR receptor-like serine/threonine-protein kinase</fullName>
    </submittedName>
</protein>
<sequence length="401" mass="44627">MRKDNKKKQYAGVNCFPLLCGKRNYSLSSSESDAVGKNAQGPPPPDVRMNVVHQYSYKELESATRGFAYHCKIGEGGFGPVYKGKLGDNRSMVAIKVLSADSSQGEREFLAEVSAMSNAVHPNLVKLSGCCTDGTSRALVYEYMENNSLSQTLFSGKFCKIQFSWTLRRKISLGIAHGLTYLHEQMKPHIVHRDIKPSNILLDSDLNPKISDFGLARLFPDDITHISTRVAGTLGYLAPEYAVHGRLTRKSDVYSYGVLLLETISGRCVSNFMMEDEEYLVEKAWNLYKANELLQIVDPALQDYPSEEVVKFLKLALLCLQEAPSLRPQMSKVVKVMCNHMDIRDVQISEPGLITDFLKMKIAGKSTPSRGSSYMTKSSPSLGWFKKSSESSQTSCKGSKI</sequence>
<dbReference type="InterPro" id="IPR008271">
    <property type="entry name" value="Ser/Thr_kinase_AS"/>
</dbReference>
<dbReference type="FunFam" id="3.30.200.20:FF:000162">
    <property type="entry name" value="Adenine nucleotide alpha hydrolase-like domain kinase"/>
    <property type="match status" value="1"/>
</dbReference>
<name>A0AAV9C876_ACOCL</name>
<evidence type="ECO:0000256" key="5">
    <source>
        <dbReference type="ARBA" id="ARBA00022692"/>
    </source>
</evidence>
<evidence type="ECO:0000259" key="16">
    <source>
        <dbReference type="PROSITE" id="PS50011"/>
    </source>
</evidence>
<gene>
    <name evidence="17" type="ORF">QJS10_CPB21g00005</name>
</gene>
<dbReference type="PROSITE" id="PS00108">
    <property type="entry name" value="PROTEIN_KINASE_ST"/>
    <property type="match status" value="1"/>
</dbReference>
<evidence type="ECO:0000256" key="12">
    <source>
        <dbReference type="ARBA" id="ARBA00023136"/>
    </source>
</evidence>
<feature type="compositionally biased region" description="Polar residues" evidence="15">
    <location>
        <begin position="366"/>
        <end position="381"/>
    </location>
</feature>
<dbReference type="Pfam" id="PF00069">
    <property type="entry name" value="Pkinase"/>
    <property type="match status" value="1"/>
</dbReference>
<keyword evidence="10" id="KW-0067">ATP-binding</keyword>
<dbReference type="PROSITE" id="PS50011">
    <property type="entry name" value="PROTEIN_KINASE_DOM"/>
    <property type="match status" value="1"/>
</dbReference>
<proteinExistence type="predicted"/>